<feature type="transmembrane region" description="Helical" evidence="1">
    <location>
        <begin position="52"/>
        <end position="72"/>
    </location>
</feature>
<keyword evidence="1" id="KW-1133">Transmembrane helix</keyword>
<dbReference type="Proteomes" id="UP000698059">
    <property type="component" value="Unassembled WGS sequence"/>
</dbReference>
<keyword evidence="1" id="KW-0472">Membrane</keyword>
<evidence type="ECO:0000256" key="1">
    <source>
        <dbReference type="SAM" id="Phobius"/>
    </source>
</evidence>
<evidence type="ECO:0000313" key="3">
    <source>
        <dbReference type="Proteomes" id="UP000698059"/>
    </source>
</evidence>
<dbReference type="RefSeq" id="WP_205305756.1">
    <property type="nucleotide sequence ID" value="NZ_BAAAVF010000024.1"/>
</dbReference>
<feature type="transmembrane region" description="Helical" evidence="1">
    <location>
        <begin position="12"/>
        <end position="32"/>
    </location>
</feature>
<proteinExistence type="predicted"/>
<keyword evidence="1" id="KW-0812">Transmembrane</keyword>
<name>A0ABS2LAM6_9CELL</name>
<reference evidence="2 3" key="1">
    <citation type="submission" date="2021-01" db="EMBL/GenBank/DDBJ databases">
        <title>Sequencing the genomes of 1000 actinobacteria strains.</title>
        <authorList>
            <person name="Klenk H.-P."/>
        </authorList>
    </citation>
    <scope>NUCLEOTIDE SEQUENCE [LARGE SCALE GENOMIC DNA]</scope>
    <source>
        <strain evidence="2 3">DSM 46000</strain>
    </source>
</reference>
<comment type="caution">
    <text evidence="2">The sequence shown here is derived from an EMBL/GenBank/DDBJ whole genome shotgun (WGS) entry which is preliminary data.</text>
</comment>
<gene>
    <name evidence="2" type="ORF">JOD49_000394</name>
</gene>
<sequence length="83" mass="8529">MTSHLRRPVLALCWIAIVCGAILFVAGAYTGYVEGVEADEAGTAGRLMPAEFFSFVLGPVIAVAGAVVAVLVPRASKVSVASH</sequence>
<keyword evidence="3" id="KW-1185">Reference proteome</keyword>
<accession>A0ABS2LAM6</accession>
<evidence type="ECO:0000313" key="2">
    <source>
        <dbReference type="EMBL" id="MBM7477474.1"/>
    </source>
</evidence>
<organism evidence="2 3">
    <name type="scientific">Oerskovia jenensis</name>
    <dbReference type="NCBI Taxonomy" id="162169"/>
    <lineage>
        <taxon>Bacteria</taxon>
        <taxon>Bacillati</taxon>
        <taxon>Actinomycetota</taxon>
        <taxon>Actinomycetes</taxon>
        <taxon>Micrococcales</taxon>
        <taxon>Cellulomonadaceae</taxon>
        <taxon>Oerskovia</taxon>
    </lineage>
</organism>
<protein>
    <submittedName>
        <fullName evidence="2">Membrane protein</fullName>
    </submittedName>
</protein>
<dbReference type="EMBL" id="JAFBBO010000001">
    <property type="protein sequence ID" value="MBM7477474.1"/>
    <property type="molecule type" value="Genomic_DNA"/>
</dbReference>